<dbReference type="InterPro" id="IPR039538">
    <property type="entry name" value="BetI_C"/>
</dbReference>
<gene>
    <name evidence="2" type="ORF">H7344_05880</name>
</gene>
<accession>A0ABR6U5W2</accession>
<evidence type="ECO:0000313" key="3">
    <source>
        <dbReference type="Proteomes" id="UP000604001"/>
    </source>
</evidence>
<organism evidence="2 3">
    <name type="scientific">Nocardioides deserti</name>
    <dbReference type="NCBI Taxonomy" id="1588644"/>
    <lineage>
        <taxon>Bacteria</taxon>
        <taxon>Bacillati</taxon>
        <taxon>Actinomycetota</taxon>
        <taxon>Actinomycetes</taxon>
        <taxon>Propionibacteriales</taxon>
        <taxon>Nocardioidaceae</taxon>
        <taxon>Nocardioides</taxon>
    </lineage>
</organism>
<evidence type="ECO:0000259" key="1">
    <source>
        <dbReference type="Pfam" id="PF13977"/>
    </source>
</evidence>
<sequence>MPHLTDTRSRAEELMHASWRLIDEGGTRAVTLRRLGDEVGIAPSSIVHQLTNRERLVRVLAVMTNDEHLARTQVRSLTEGWAGFLPRDEEDLLVLRAWLAWSELGRADRELGDVLDVRHARERSVVTGRLQRQLDHEPTDALVESVLALVRGLQLAVTLRPRGLDPELARTALVEGVPQLTAAAAASRSEATMASGSSAE</sequence>
<name>A0ABR6U5W2_9ACTN</name>
<proteinExistence type="predicted"/>
<dbReference type="RefSeq" id="WP_186345105.1">
    <property type="nucleotide sequence ID" value="NZ_BMMR01000003.1"/>
</dbReference>
<protein>
    <submittedName>
        <fullName evidence="2">TetR family transcriptional regulator C-terminal domain-containing protein</fullName>
    </submittedName>
</protein>
<dbReference type="InterPro" id="IPR036271">
    <property type="entry name" value="Tet_transcr_reg_TetR-rel_C_sf"/>
</dbReference>
<feature type="domain" description="BetI-type transcriptional repressor C-terminal" evidence="1">
    <location>
        <begin position="80"/>
        <end position="178"/>
    </location>
</feature>
<dbReference type="Pfam" id="PF13977">
    <property type="entry name" value="TetR_C_6"/>
    <property type="match status" value="1"/>
</dbReference>
<evidence type="ECO:0000313" key="2">
    <source>
        <dbReference type="EMBL" id="MBC2959821.1"/>
    </source>
</evidence>
<dbReference type="InterPro" id="IPR009057">
    <property type="entry name" value="Homeodomain-like_sf"/>
</dbReference>
<keyword evidence="3" id="KW-1185">Reference proteome</keyword>
<reference evidence="2 3" key="1">
    <citation type="submission" date="2020-08" db="EMBL/GenBank/DDBJ databases">
        <title>novel species in genus Nocardioides.</title>
        <authorList>
            <person name="Zhang G."/>
        </authorList>
    </citation>
    <scope>NUCLEOTIDE SEQUENCE [LARGE SCALE GENOMIC DNA]</scope>
    <source>
        <strain evidence="2 3">SC8A-24</strain>
    </source>
</reference>
<comment type="caution">
    <text evidence="2">The sequence shown here is derived from an EMBL/GenBank/DDBJ whole genome shotgun (WGS) entry which is preliminary data.</text>
</comment>
<dbReference type="SUPFAM" id="SSF46689">
    <property type="entry name" value="Homeodomain-like"/>
    <property type="match status" value="1"/>
</dbReference>
<dbReference type="Proteomes" id="UP000604001">
    <property type="component" value="Unassembled WGS sequence"/>
</dbReference>
<dbReference type="EMBL" id="JACMYC010000003">
    <property type="protein sequence ID" value="MBC2959821.1"/>
    <property type="molecule type" value="Genomic_DNA"/>
</dbReference>
<dbReference type="SUPFAM" id="SSF48498">
    <property type="entry name" value="Tetracyclin repressor-like, C-terminal domain"/>
    <property type="match status" value="1"/>
</dbReference>
<dbReference type="Gene3D" id="1.10.357.10">
    <property type="entry name" value="Tetracycline Repressor, domain 2"/>
    <property type="match status" value="1"/>
</dbReference>